<sequence>MKKPPLVGGFFVGAMLAGDVQNHSADQQAPSRPIVTSICLQHSSPT</sequence>
<accession>C3K4J6</accession>
<dbReference type="KEGG" id="pfs:PFLU_0268"/>
<evidence type="ECO:0000313" key="2">
    <source>
        <dbReference type="EMBL" id="CAY46547.1"/>
    </source>
</evidence>
<protein>
    <submittedName>
        <fullName evidence="1 2">Membrane protein</fullName>
    </submittedName>
</protein>
<dbReference type="AlphaFoldDB" id="C3K4J6"/>
<evidence type="ECO:0000313" key="1">
    <source>
        <dbReference type="EMBL" id="CAI2794596.1"/>
    </source>
</evidence>
<reference evidence="2" key="1">
    <citation type="journal article" date="2009" name="Genome Biol.">
        <title>Genomic and genetic analyses of diversity and plant interactions of Pseudomonas fluorescens.</title>
        <authorList>
            <person name="Silby M.W."/>
            <person name="Cerdeno-Tarraga A.M."/>
            <person name="Vernikos G.S."/>
            <person name="Giddens S.R."/>
            <person name="Jackson R.W."/>
            <person name="Preston G.M."/>
            <person name="Zhang X.X."/>
            <person name="Moon C.D."/>
            <person name="Gehrig S.M."/>
            <person name="Godfrey S.A."/>
            <person name="Knight C.G."/>
            <person name="Malone J.G."/>
            <person name="Robinson Z."/>
            <person name="Spiers A.J."/>
            <person name="Harris S."/>
            <person name="Challis G.L."/>
            <person name="Yaxley A.M."/>
            <person name="Harris D."/>
            <person name="Seeger K."/>
            <person name="Murphy L."/>
            <person name="Rutter S."/>
            <person name="Squares R."/>
            <person name="Quail M.A."/>
            <person name="Saunders E."/>
            <person name="Mavromatis K."/>
            <person name="Brettin T.S."/>
            <person name="Bentley S.D."/>
            <person name="Hothersall J."/>
            <person name="Stephens E."/>
            <person name="Thomas C.M."/>
            <person name="Parkhill J."/>
            <person name="Levy S.B."/>
            <person name="Rainey P.B."/>
            <person name="Thomson N.R."/>
        </authorList>
    </citation>
    <scope>NUCLEOTIDE SEQUENCE [LARGE SCALE GENOMIC DNA]</scope>
    <source>
        <strain evidence="2">SBW25</strain>
    </source>
</reference>
<proteinExistence type="predicted"/>
<reference evidence="1" key="2">
    <citation type="submission" date="2023-10" db="EMBL/GenBank/DDBJ databases">
        <authorList>
            <person name="Fortmann-Grote C."/>
        </authorList>
    </citation>
    <scope>NUCLEOTIDE SEQUENCE</scope>
    <source>
        <strain evidence="1">SBW25</strain>
    </source>
</reference>
<organism evidence="2">
    <name type="scientific">Pseudomonas fluorescens (strain SBW25)</name>
    <dbReference type="NCBI Taxonomy" id="216595"/>
    <lineage>
        <taxon>Bacteria</taxon>
        <taxon>Pseudomonadati</taxon>
        <taxon>Pseudomonadota</taxon>
        <taxon>Gammaproteobacteria</taxon>
        <taxon>Pseudomonadales</taxon>
        <taxon>Pseudomonadaceae</taxon>
        <taxon>Pseudomonas</taxon>
    </lineage>
</organism>
<dbReference type="Proteomes" id="UP001152918">
    <property type="component" value="Chromosome"/>
</dbReference>
<name>C3K4J6_PSEFS</name>
<gene>
    <name evidence="2" type="ordered locus">PFLU_0268</name>
</gene>
<dbReference type="EMBL" id="AM181176">
    <property type="protein sequence ID" value="CAY46547.1"/>
    <property type="molecule type" value="Genomic_DNA"/>
</dbReference>
<dbReference type="EMBL" id="OV986001">
    <property type="protein sequence ID" value="CAI2794596.1"/>
    <property type="molecule type" value="Genomic_DNA"/>
</dbReference>
<dbReference type="HOGENOM" id="CLU_3187918_0_0_6"/>